<dbReference type="GO" id="GO:0042262">
    <property type="term" value="P:DNA protection"/>
    <property type="evidence" value="ECO:0007669"/>
    <property type="project" value="InterPro"/>
</dbReference>
<dbReference type="Pfam" id="PF07352">
    <property type="entry name" value="Phage_Mu_Gam"/>
    <property type="match status" value="1"/>
</dbReference>
<reference evidence="1 2" key="1">
    <citation type="journal article" date="2019" name="PLoS Negl. Trop. Dis.">
        <title>Revisiting the worldwide diversity of Leptospira species in the environment.</title>
        <authorList>
            <person name="Vincent A.T."/>
            <person name="Schiettekatte O."/>
            <person name="Bourhy P."/>
            <person name="Veyrier F.J."/>
            <person name="Picardeau M."/>
        </authorList>
    </citation>
    <scope>NUCLEOTIDE SEQUENCE [LARGE SCALE GENOMIC DNA]</scope>
    <source>
        <strain evidence="1 2">201800273</strain>
    </source>
</reference>
<accession>A0A7I0HSK4</accession>
<dbReference type="RefSeq" id="WP_135770797.1">
    <property type="nucleotide sequence ID" value="NZ_RQFT01000008.1"/>
</dbReference>
<dbReference type="SUPFAM" id="SSF161266">
    <property type="entry name" value="Gam-like"/>
    <property type="match status" value="1"/>
</dbReference>
<protein>
    <submittedName>
        <fullName evidence="1">Nuclease inhibitor</fullName>
    </submittedName>
</protein>
<sequence>MAKAKTQKPVLTDLPNNVYNDRNDLTNAVGLLGDLRSERDKYAGEAQIKITKIQEELQDKIGPLDAKISHITAGIVHFVKNQKANLFPDPEYKTHKLTTGSLQIRKVPASVKTRTSTAFLEKILDKAGLLKAFTSLSEKLSKNFLRIKLELNKDAILADPINAKSRIGIEFNEESERLYIRPDSIDVEIDTEAAA</sequence>
<gene>
    <name evidence="1" type="ORF">EHQ43_08610</name>
</gene>
<proteinExistence type="predicted"/>
<name>A0A7I0HSK4_9LEPT</name>
<dbReference type="EMBL" id="RQFT01000008">
    <property type="protein sequence ID" value="TGL06465.1"/>
    <property type="molecule type" value="Genomic_DNA"/>
</dbReference>
<dbReference type="Proteomes" id="UP000297641">
    <property type="component" value="Unassembled WGS sequence"/>
</dbReference>
<dbReference type="AlphaFoldDB" id="A0A7I0HSK4"/>
<evidence type="ECO:0000313" key="2">
    <source>
        <dbReference type="Proteomes" id="UP000297641"/>
    </source>
</evidence>
<dbReference type="InterPro" id="IPR009951">
    <property type="entry name" value="Host-nuc_inhib_Gam"/>
</dbReference>
<dbReference type="GO" id="GO:0003690">
    <property type="term" value="F:double-stranded DNA binding"/>
    <property type="evidence" value="ECO:0007669"/>
    <property type="project" value="InterPro"/>
</dbReference>
<comment type="caution">
    <text evidence="1">The sequence shown here is derived from an EMBL/GenBank/DDBJ whole genome shotgun (WGS) entry which is preliminary data.</text>
</comment>
<evidence type="ECO:0000313" key="1">
    <source>
        <dbReference type="EMBL" id="TGL06465.1"/>
    </source>
</evidence>
<dbReference type="Gene3D" id="1.20.5.170">
    <property type="match status" value="1"/>
</dbReference>
<organism evidence="1 2">
    <name type="scientific">Leptospira bouyouniensis</name>
    <dbReference type="NCBI Taxonomy" id="2484911"/>
    <lineage>
        <taxon>Bacteria</taxon>
        <taxon>Pseudomonadati</taxon>
        <taxon>Spirochaetota</taxon>
        <taxon>Spirochaetia</taxon>
        <taxon>Leptospirales</taxon>
        <taxon>Leptospiraceae</taxon>
        <taxon>Leptospira</taxon>
    </lineage>
</organism>